<dbReference type="EMBL" id="JAVHJO010000004">
    <property type="protein sequence ID" value="KAK6540865.1"/>
    <property type="molecule type" value="Genomic_DNA"/>
</dbReference>
<dbReference type="GO" id="GO:0016881">
    <property type="term" value="F:acid-amino acid ligase activity"/>
    <property type="evidence" value="ECO:0007669"/>
    <property type="project" value="UniProtKB-ARBA"/>
</dbReference>
<name>A0AAV9XFI4_9PEZI</name>
<reference evidence="3 4" key="1">
    <citation type="submission" date="2019-10" db="EMBL/GenBank/DDBJ databases">
        <authorList>
            <person name="Palmer J.M."/>
        </authorList>
    </citation>
    <scope>NUCLEOTIDE SEQUENCE [LARGE SCALE GENOMIC DNA]</scope>
    <source>
        <strain evidence="3 4">TWF694</strain>
    </source>
</reference>
<dbReference type="PANTHER" id="PTHR34384:SF5">
    <property type="entry name" value="L-2,3-DIAMINOPROPANOATE--CITRATE LIGASE"/>
    <property type="match status" value="1"/>
</dbReference>
<evidence type="ECO:0000259" key="1">
    <source>
        <dbReference type="Pfam" id="PF04183"/>
    </source>
</evidence>
<protein>
    <recommendedName>
        <fullName evidence="5">IucC family-domain-containing protein</fullName>
    </recommendedName>
</protein>
<organism evidence="3 4">
    <name type="scientific">Orbilia ellipsospora</name>
    <dbReference type="NCBI Taxonomy" id="2528407"/>
    <lineage>
        <taxon>Eukaryota</taxon>
        <taxon>Fungi</taxon>
        <taxon>Dikarya</taxon>
        <taxon>Ascomycota</taxon>
        <taxon>Pezizomycotina</taxon>
        <taxon>Orbiliomycetes</taxon>
        <taxon>Orbiliales</taxon>
        <taxon>Orbiliaceae</taxon>
        <taxon>Orbilia</taxon>
    </lineage>
</organism>
<feature type="domain" description="Aerobactin siderophore biosynthesis IucA/IucC N-terminal" evidence="1">
    <location>
        <begin position="119"/>
        <end position="231"/>
    </location>
</feature>
<evidence type="ECO:0000313" key="3">
    <source>
        <dbReference type="EMBL" id="KAK6540865.1"/>
    </source>
</evidence>
<dbReference type="PANTHER" id="PTHR34384">
    <property type="entry name" value="L-2,3-DIAMINOPROPANOATE--CITRATE LIGASE"/>
    <property type="match status" value="1"/>
</dbReference>
<dbReference type="InterPro" id="IPR022770">
    <property type="entry name" value="IucA/IucC-like_C"/>
</dbReference>
<dbReference type="Pfam" id="PF04183">
    <property type="entry name" value="IucA_IucC"/>
    <property type="match status" value="1"/>
</dbReference>
<dbReference type="GO" id="GO:0019290">
    <property type="term" value="P:siderophore biosynthetic process"/>
    <property type="evidence" value="ECO:0007669"/>
    <property type="project" value="InterPro"/>
</dbReference>
<proteinExistence type="predicted"/>
<sequence length="437" mass="49019">MEYAASRPLLTLQSSFIDWENAVILGHPTYPFHRNCVPDKALAPLPPSELHRLTNPTVAILLVPRSDICVYGEIENLLEPLLESFGTSSSAPAGHIYIPYLAEQVPAILEAFPLARVIKSVPDRSRSQSSLRTVTITDYKLDLKFSVAYRIGSQYRQFGRPSVSVGLGWAKILRKIVPENLWLFDELAGVAGDDQKMDYHSSCRLACVLRENSTARADVNDEALIVWAALMEKPYCDDRTYAEILFHLDTKGKKVEWFTSYIKCLMELVLHPLLHYGVALEAHAQNMIARFSRSTGDITGFAYRDMGGVRGHAPTLQKLGLLTESINPTCKDDMAYFLDRLHQTLIQNIGYLLYTLGLEDIDNGTDVWGIVRFVLSDTLDADNNIFGGQVYKHLTEQKMPLNCYLGRRMASSFRSRPTQGAEHLKREVPNHIAGTSA</sequence>
<comment type="caution">
    <text evidence="3">The sequence shown here is derived from an EMBL/GenBank/DDBJ whole genome shotgun (WGS) entry which is preliminary data.</text>
</comment>
<dbReference type="Proteomes" id="UP001365542">
    <property type="component" value="Unassembled WGS sequence"/>
</dbReference>
<feature type="domain" description="Aerobactin siderophore biosynthesis IucA/IucC-like C-terminal" evidence="2">
    <location>
        <begin position="256"/>
        <end position="381"/>
    </location>
</feature>
<keyword evidence="4" id="KW-1185">Reference proteome</keyword>
<evidence type="ECO:0008006" key="5">
    <source>
        <dbReference type="Google" id="ProtNLM"/>
    </source>
</evidence>
<accession>A0AAV9XFI4</accession>
<evidence type="ECO:0000259" key="2">
    <source>
        <dbReference type="Pfam" id="PF06276"/>
    </source>
</evidence>
<dbReference type="Gene3D" id="1.10.510.40">
    <property type="match status" value="1"/>
</dbReference>
<dbReference type="Pfam" id="PF06276">
    <property type="entry name" value="FhuF"/>
    <property type="match status" value="1"/>
</dbReference>
<dbReference type="InterPro" id="IPR037455">
    <property type="entry name" value="LucA/IucC-like"/>
</dbReference>
<dbReference type="InterPro" id="IPR007310">
    <property type="entry name" value="Aerobactin_biosyn_IucA/IucC_N"/>
</dbReference>
<evidence type="ECO:0000313" key="4">
    <source>
        <dbReference type="Proteomes" id="UP001365542"/>
    </source>
</evidence>
<gene>
    <name evidence="3" type="ORF">TWF694_008248</name>
</gene>
<dbReference type="AlphaFoldDB" id="A0AAV9XFI4"/>